<feature type="region of interest" description="Disordered" evidence="1">
    <location>
        <begin position="537"/>
        <end position="556"/>
    </location>
</feature>
<protein>
    <submittedName>
        <fullName evidence="3">Restriction of telomere capping protein 5</fullName>
    </submittedName>
</protein>
<dbReference type="InterPro" id="IPR006571">
    <property type="entry name" value="TLDc_dom"/>
</dbReference>
<feature type="compositionally biased region" description="Low complexity" evidence="1">
    <location>
        <begin position="604"/>
        <end position="633"/>
    </location>
</feature>
<dbReference type="GO" id="GO:0006508">
    <property type="term" value="P:proteolysis"/>
    <property type="evidence" value="ECO:0007669"/>
    <property type="project" value="InterPro"/>
</dbReference>
<name>A0A9P6T0Q2_9FUNG</name>
<dbReference type="Gene3D" id="3.90.226.10">
    <property type="entry name" value="2-enoyl-CoA Hydratase, Chain A, domain 1"/>
    <property type="match status" value="1"/>
</dbReference>
<keyword evidence="4" id="KW-1185">Reference proteome</keyword>
<dbReference type="PANTHER" id="PTHR37049">
    <property type="entry name" value="PEPTIDASE S41 FAMILY PROTEIN"/>
    <property type="match status" value="1"/>
</dbReference>
<dbReference type="Pfam" id="PF03572">
    <property type="entry name" value="Peptidase_S41"/>
    <property type="match status" value="1"/>
</dbReference>
<feature type="compositionally biased region" description="Polar residues" evidence="1">
    <location>
        <begin position="1"/>
        <end position="17"/>
    </location>
</feature>
<feature type="domain" description="TLDc" evidence="2">
    <location>
        <begin position="392"/>
        <end position="709"/>
    </location>
</feature>
<feature type="compositionally biased region" description="Polar residues" evidence="1">
    <location>
        <begin position="64"/>
        <end position="76"/>
    </location>
</feature>
<dbReference type="InterPro" id="IPR029045">
    <property type="entry name" value="ClpP/crotonase-like_dom_sf"/>
</dbReference>
<evidence type="ECO:0000313" key="4">
    <source>
        <dbReference type="Proteomes" id="UP000703661"/>
    </source>
</evidence>
<comment type="caution">
    <text evidence="3">The sequence shown here is derived from an EMBL/GenBank/DDBJ whole genome shotgun (WGS) entry which is preliminary data.</text>
</comment>
<dbReference type="PROSITE" id="PS51886">
    <property type="entry name" value="TLDC"/>
    <property type="match status" value="1"/>
</dbReference>
<dbReference type="InterPro" id="IPR052766">
    <property type="entry name" value="S41A_metabolite_peptidase"/>
</dbReference>
<feature type="compositionally biased region" description="Low complexity" evidence="1">
    <location>
        <begin position="77"/>
        <end position="90"/>
    </location>
</feature>
<proteinExistence type="predicted"/>
<dbReference type="SMART" id="SM00584">
    <property type="entry name" value="TLDc"/>
    <property type="match status" value="1"/>
</dbReference>
<dbReference type="Proteomes" id="UP000703661">
    <property type="component" value="Unassembled WGS sequence"/>
</dbReference>
<feature type="compositionally biased region" description="Polar residues" evidence="1">
    <location>
        <begin position="537"/>
        <end position="554"/>
    </location>
</feature>
<reference evidence="3" key="1">
    <citation type="journal article" date="2020" name="Fungal Divers.">
        <title>Resolving the Mortierellaceae phylogeny through synthesis of multi-gene phylogenetics and phylogenomics.</title>
        <authorList>
            <person name="Vandepol N."/>
            <person name="Liber J."/>
            <person name="Desiro A."/>
            <person name="Na H."/>
            <person name="Kennedy M."/>
            <person name="Barry K."/>
            <person name="Grigoriev I.V."/>
            <person name="Miller A.N."/>
            <person name="O'Donnell K."/>
            <person name="Stajich J.E."/>
            <person name="Bonito G."/>
        </authorList>
    </citation>
    <scope>NUCLEOTIDE SEQUENCE</scope>
    <source>
        <strain evidence="3">NRRL 2769</strain>
    </source>
</reference>
<sequence length="1400" mass="157277">MGAIHSSLTSNDNNGPNPATRPSPTPIDSSPPSWISNKLHRDFAAKFSELELLSLRQVFQQLKQNQEKTSNSSESPALQHLHQLQQSHLSKQAKKDTRPVHLPPGITEPTFMEYLGFPSEKTRAGHLFFRSFCNLSLYPDSPHALPGHGQPPTLTLKDFIKPLALFCQKVNQETLMDVNPLKAIFESFAETGVSSPALHDTTIPAPAATTLVTDNSAPLNDQTSLKRTKTMEDSLRDLASNSNFEWSPDDEDTVDTGPSVKALDLIEVINGLLWLIQKIAVIRSNNNLGALQTEVSDSHLRRRATSIVEQMIQYSRTSDVLAPVDLSLELIDVETFSKYITRNAPNIFEVLSPYFYNLFLIGNTLSLSDATPESKFILPGVSSIPEMDSPSSIITPEHIALISWFLPLKKSTPSLTKLYNGSQHGFSMNQFEVHVCKYPAPTLFLLLVERQKTVAPTLNRRQSISFGNTTLRHKNSINNNSPTYSHYSTWGSDSRKSFDKLIGRSPTTPVSAGSVLSTIFDNVPPSTTNAITAQPNEVQSSSFAQRDSLGNTSAIAKPRRLEKERLILGAYVTETWKVSKAGWGNDAFALFEISPCFEVFPARKSSSSTTPSSSTKSLPIRTGARGTSTATTSANQQNRHYVHFLKNVGVGFGGQESESCMLYMDDNLQYGSYRQDFAGGNIYMNAGGTRQSGFEINFEIIECEVWGLGGPDAKARQKKEWDFEQREANRRASIHIRGKGDQEIDMDLLEEPDPVLLPGTEPNVEEDPCKTLGQLEEPDITFTHVKKCYENIPFNATEASNALSTLYTFFKDYYIFLDAAMLDNHPKPFTTPSVDILAGFDILSRQQYHGDFEFQTTVDNLVNTLNDAHANYLVNCYRHYLFVQPFELYAPVVNNVQTVRILTDNSYMDFEECEVLTIDGVNALDAIQNYADKYTGFSKDAGVRLNKALSANSFNAATKKWELNPGLFTTRSTLPERQTMIYRLKCPASTAYPEGLDRLVESNWEVYRLVSWNSFDSSESFLEQNCYKDTDPRKQDKRRADTFQADNEKTRRHDWNVQAAIEPPHRDTIHPLRKIRKRQYEEGQVAWLIYNGSSTAFYQLTKRPSIGVVVIPTHSVDLEKESVIMEEGFARLYSSGVRNVILDLTSNGGGYVNFAYDLVDWMFPVDNQTSVYQSDLRASASLKALAEADLANEDYSGYYNPGSFSDVITKKDYDTNFFMQDRLVKRAQRRIGYTPLVYMNHNLGAFEMDMPWQNDAERIVVLTDGACGSACGMSLNRLKNTHGVKSYAVGGRVGEDLSLFSFPGASVYSLDAILEDFENLGVDSPMQPMRYKGMYRVPILEFYQEGETMPIEHNPKLYKADFHLDYTPITARYHEVLWEIVANNHWQQDNQTGDDPSIEK</sequence>
<accession>A0A9P6T0Q2</accession>
<dbReference type="EMBL" id="JAAAID010000572">
    <property type="protein sequence ID" value="KAG0016030.1"/>
    <property type="molecule type" value="Genomic_DNA"/>
</dbReference>
<evidence type="ECO:0000259" key="2">
    <source>
        <dbReference type="PROSITE" id="PS51886"/>
    </source>
</evidence>
<gene>
    <name evidence="3" type="primary">RTC5</name>
    <name evidence="3" type="ORF">BGZ80_009480</name>
</gene>
<evidence type="ECO:0000313" key="3">
    <source>
        <dbReference type="EMBL" id="KAG0016030.1"/>
    </source>
</evidence>
<feature type="region of interest" description="Disordered" evidence="1">
    <location>
        <begin position="1"/>
        <end position="34"/>
    </location>
</feature>
<feature type="region of interest" description="Disordered" evidence="1">
    <location>
        <begin position="64"/>
        <end position="105"/>
    </location>
</feature>
<dbReference type="GO" id="GO:0008236">
    <property type="term" value="F:serine-type peptidase activity"/>
    <property type="evidence" value="ECO:0007669"/>
    <property type="project" value="InterPro"/>
</dbReference>
<feature type="region of interest" description="Disordered" evidence="1">
    <location>
        <begin position="1029"/>
        <end position="1049"/>
    </location>
</feature>
<dbReference type="Pfam" id="PF07534">
    <property type="entry name" value="TLD"/>
    <property type="match status" value="1"/>
</dbReference>
<dbReference type="PANTHER" id="PTHR37049:SF4">
    <property type="entry name" value="RHODANESE DOMAIN-CONTAINING PROTEIN"/>
    <property type="match status" value="1"/>
</dbReference>
<dbReference type="InterPro" id="IPR005151">
    <property type="entry name" value="Tail-specific_protease"/>
</dbReference>
<evidence type="ECO:0000256" key="1">
    <source>
        <dbReference type="SAM" id="MobiDB-lite"/>
    </source>
</evidence>
<organism evidence="3 4">
    <name type="scientific">Entomortierella chlamydospora</name>
    <dbReference type="NCBI Taxonomy" id="101097"/>
    <lineage>
        <taxon>Eukaryota</taxon>
        <taxon>Fungi</taxon>
        <taxon>Fungi incertae sedis</taxon>
        <taxon>Mucoromycota</taxon>
        <taxon>Mortierellomycotina</taxon>
        <taxon>Mortierellomycetes</taxon>
        <taxon>Mortierellales</taxon>
        <taxon>Mortierellaceae</taxon>
        <taxon>Entomortierella</taxon>
    </lineage>
</organism>
<feature type="region of interest" description="Disordered" evidence="1">
    <location>
        <begin position="602"/>
        <end position="633"/>
    </location>
</feature>
<dbReference type="SUPFAM" id="SSF52096">
    <property type="entry name" value="ClpP/crotonase"/>
    <property type="match status" value="1"/>
</dbReference>